<sequence length="382" mass="44436">MPPKRKISSTITAARKRARIDTDQLWTPTDKYLESKVIPAEWTARNRAHRYFKCAPEDLLPEDTYIDTSGNGTTTWDDMRIPNTNWTASLATAFSATLSCTTFHRQPELLRLAIQRAMYLRLGKEKIRRPDRANLRQFQHYKFVHHLIDVIYNKSKPRGGFVPDGVGLVARDLDCINEAWDEYVKSSSDQSLRTIKAYQKQASLSKSKADLPKKSELRDERKELVLRHRELESRYRARQDQDLSEEDTSSDESSEEEEEQEVEAQEESEDDPFRDDESFGGFPDSPAPSPEPQPQPVDVPEMEVWPQTPLEPLPVDEPSVFYIEHRRHTSRPDLNLRLEDKENFDMDEDQEYVRGASPIGRESWVESGLILPRDLERWHSHR</sequence>
<evidence type="ECO:0000313" key="3">
    <source>
        <dbReference type="Proteomes" id="UP000070700"/>
    </source>
</evidence>
<evidence type="ECO:0000313" key="2">
    <source>
        <dbReference type="EMBL" id="KUJ17837.1"/>
    </source>
</evidence>
<evidence type="ECO:0000256" key="1">
    <source>
        <dbReference type="SAM" id="MobiDB-lite"/>
    </source>
</evidence>
<dbReference type="RefSeq" id="XP_018072192.1">
    <property type="nucleotide sequence ID" value="XM_018219830.1"/>
</dbReference>
<gene>
    <name evidence="2" type="ORF">LY89DRAFT_733658</name>
</gene>
<feature type="compositionally biased region" description="Acidic residues" evidence="1">
    <location>
        <begin position="242"/>
        <end position="274"/>
    </location>
</feature>
<keyword evidence="3" id="KW-1185">Reference proteome</keyword>
<dbReference type="InParanoid" id="A0A194XDK9"/>
<dbReference type="EMBL" id="KQ947414">
    <property type="protein sequence ID" value="KUJ17837.1"/>
    <property type="molecule type" value="Genomic_DNA"/>
</dbReference>
<name>A0A194XDK9_MOLSC</name>
<proteinExistence type="predicted"/>
<reference evidence="2 3" key="1">
    <citation type="submission" date="2015-10" db="EMBL/GenBank/DDBJ databases">
        <title>Full genome of DAOMC 229536 Phialocephala scopiformis, a fungal endophyte of spruce producing the potent anti-insectan compound rugulosin.</title>
        <authorList>
            <consortium name="DOE Joint Genome Institute"/>
            <person name="Walker A.K."/>
            <person name="Frasz S.L."/>
            <person name="Seifert K.A."/>
            <person name="Miller J.D."/>
            <person name="Mondo S.J."/>
            <person name="Labutti K."/>
            <person name="Lipzen A."/>
            <person name="Dockter R."/>
            <person name="Kennedy M."/>
            <person name="Grigoriev I.V."/>
            <person name="Spatafora J.W."/>
        </authorList>
    </citation>
    <scope>NUCLEOTIDE SEQUENCE [LARGE SCALE GENOMIC DNA]</scope>
    <source>
        <strain evidence="2 3">CBS 120377</strain>
    </source>
</reference>
<protein>
    <submittedName>
        <fullName evidence="2">Uncharacterized protein</fullName>
    </submittedName>
</protein>
<dbReference type="KEGG" id="psco:LY89DRAFT_733658"/>
<accession>A0A194XDK9</accession>
<organism evidence="2 3">
    <name type="scientific">Mollisia scopiformis</name>
    <name type="common">Conifer needle endophyte fungus</name>
    <name type="synonym">Phialocephala scopiformis</name>
    <dbReference type="NCBI Taxonomy" id="149040"/>
    <lineage>
        <taxon>Eukaryota</taxon>
        <taxon>Fungi</taxon>
        <taxon>Dikarya</taxon>
        <taxon>Ascomycota</taxon>
        <taxon>Pezizomycotina</taxon>
        <taxon>Leotiomycetes</taxon>
        <taxon>Helotiales</taxon>
        <taxon>Mollisiaceae</taxon>
        <taxon>Mollisia</taxon>
    </lineage>
</organism>
<feature type="region of interest" description="Disordered" evidence="1">
    <location>
        <begin position="235"/>
        <end position="303"/>
    </location>
</feature>
<dbReference type="Proteomes" id="UP000070700">
    <property type="component" value="Unassembled WGS sequence"/>
</dbReference>
<dbReference type="GeneID" id="28829556"/>
<feature type="compositionally biased region" description="Pro residues" evidence="1">
    <location>
        <begin position="285"/>
        <end position="297"/>
    </location>
</feature>
<dbReference type="AlphaFoldDB" id="A0A194XDK9"/>